<evidence type="ECO:0008006" key="5">
    <source>
        <dbReference type="Google" id="ProtNLM"/>
    </source>
</evidence>
<dbReference type="GO" id="GO:0009244">
    <property type="term" value="P:lipopolysaccharide core region biosynthetic process"/>
    <property type="evidence" value="ECO:0007669"/>
    <property type="project" value="TreeGrafter"/>
</dbReference>
<dbReference type="Pfam" id="PF01075">
    <property type="entry name" value="Glyco_transf_9"/>
    <property type="match status" value="1"/>
</dbReference>
<sequence>MKVSKRINMLRMRIMHRLTKNIGNSNKKISLKPGEKPTIKRVLISRPNHRLGNQLLLTPLVQEVTNTFPGCKIDLFVKGGVANLVFQNYEQVENIIQLPRKPFNELIKYIGCWFKLKKHTYDLVINGDKNSSSGRLSTQLVNAPFKVFGETDNNLESKFDDYDHIAKYPVYHLRDYLKTLGFPENKTPIATLNIKLSADEISAGKAILKGVVKNDKPTICIYTNATGDKIYDEDWWAILYERLKTDFPNYNIMELLPIENISKINFKAPTFYSKDVREMCGLLANTAVFIAPDNGVMHLASASQIPVVGFFKVTKLEKYQPYGNNSIAFNTNETNLNDWLKGIHNILD</sequence>
<dbReference type="AlphaFoldDB" id="A0A8J3BI17"/>
<dbReference type="CDD" id="cd03789">
    <property type="entry name" value="GT9_LPS_heptosyltransferase"/>
    <property type="match status" value="1"/>
</dbReference>
<accession>A0A8J3BI17</accession>
<evidence type="ECO:0000256" key="2">
    <source>
        <dbReference type="ARBA" id="ARBA00022679"/>
    </source>
</evidence>
<dbReference type="PANTHER" id="PTHR30160">
    <property type="entry name" value="TETRAACYLDISACCHARIDE 4'-KINASE-RELATED"/>
    <property type="match status" value="1"/>
</dbReference>
<dbReference type="Proteomes" id="UP000612329">
    <property type="component" value="Unassembled WGS sequence"/>
</dbReference>
<keyword evidence="2" id="KW-0808">Transferase</keyword>
<name>A0A8J3BI17_9FLAO</name>
<evidence type="ECO:0000313" key="4">
    <source>
        <dbReference type="Proteomes" id="UP000612329"/>
    </source>
</evidence>
<keyword evidence="1" id="KW-0328">Glycosyltransferase</keyword>
<gene>
    <name evidence="3" type="ORF">GCM10007962_17420</name>
</gene>
<dbReference type="EMBL" id="BMNR01000003">
    <property type="protein sequence ID" value="GGK23724.1"/>
    <property type="molecule type" value="Genomic_DNA"/>
</dbReference>
<dbReference type="InterPro" id="IPR002201">
    <property type="entry name" value="Glyco_trans_9"/>
</dbReference>
<dbReference type="Gene3D" id="3.40.50.2000">
    <property type="entry name" value="Glycogen Phosphorylase B"/>
    <property type="match status" value="2"/>
</dbReference>
<dbReference type="SUPFAM" id="SSF53756">
    <property type="entry name" value="UDP-Glycosyltransferase/glycogen phosphorylase"/>
    <property type="match status" value="1"/>
</dbReference>
<organism evidence="3 4">
    <name type="scientific">Yeosuana aromativorans</name>
    <dbReference type="NCBI Taxonomy" id="288019"/>
    <lineage>
        <taxon>Bacteria</taxon>
        <taxon>Pseudomonadati</taxon>
        <taxon>Bacteroidota</taxon>
        <taxon>Flavobacteriia</taxon>
        <taxon>Flavobacteriales</taxon>
        <taxon>Flavobacteriaceae</taxon>
        <taxon>Yeosuana</taxon>
    </lineage>
</organism>
<dbReference type="InterPro" id="IPR051199">
    <property type="entry name" value="LPS_LOS_Heptosyltrfase"/>
</dbReference>
<protein>
    <recommendedName>
        <fullName evidence="5">ADP-heptose:LPS heptosyltransferase</fullName>
    </recommendedName>
</protein>
<keyword evidence="4" id="KW-1185">Reference proteome</keyword>
<dbReference type="GO" id="GO:0005829">
    <property type="term" value="C:cytosol"/>
    <property type="evidence" value="ECO:0007669"/>
    <property type="project" value="TreeGrafter"/>
</dbReference>
<proteinExistence type="predicted"/>
<evidence type="ECO:0000313" key="3">
    <source>
        <dbReference type="EMBL" id="GGK23724.1"/>
    </source>
</evidence>
<dbReference type="PANTHER" id="PTHR30160:SF7">
    <property type="entry name" value="ADP-HEPTOSE--LPS HEPTOSYLTRANSFERASE 2"/>
    <property type="match status" value="1"/>
</dbReference>
<dbReference type="GO" id="GO:0008713">
    <property type="term" value="F:ADP-heptose-lipopolysaccharide heptosyltransferase activity"/>
    <property type="evidence" value="ECO:0007669"/>
    <property type="project" value="TreeGrafter"/>
</dbReference>
<reference evidence="3" key="2">
    <citation type="submission" date="2020-09" db="EMBL/GenBank/DDBJ databases">
        <authorList>
            <person name="Sun Q."/>
            <person name="Ohkuma M."/>
        </authorList>
    </citation>
    <scope>NUCLEOTIDE SEQUENCE</scope>
    <source>
        <strain evidence="3">JCM 12862</strain>
    </source>
</reference>
<evidence type="ECO:0000256" key="1">
    <source>
        <dbReference type="ARBA" id="ARBA00022676"/>
    </source>
</evidence>
<comment type="caution">
    <text evidence="3">The sequence shown here is derived from an EMBL/GenBank/DDBJ whole genome shotgun (WGS) entry which is preliminary data.</text>
</comment>
<dbReference type="RefSeq" id="WP_188652092.1">
    <property type="nucleotide sequence ID" value="NZ_BMNR01000003.1"/>
</dbReference>
<reference evidence="3" key="1">
    <citation type="journal article" date="2014" name="Int. J. Syst. Evol. Microbiol.">
        <title>Complete genome sequence of Corynebacterium casei LMG S-19264T (=DSM 44701T), isolated from a smear-ripened cheese.</title>
        <authorList>
            <consortium name="US DOE Joint Genome Institute (JGI-PGF)"/>
            <person name="Walter F."/>
            <person name="Albersmeier A."/>
            <person name="Kalinowski J."/>
            <person name="Ruckert C."/>
        </authorList>
    </citation>
    <scope>NUCLEOTIDE SEQUENCE</scope>
    <source>
        <strain evidence="3">JCM 12862</strain>
    </source>
</reference>